<dbReference type="InterPro" id="IPR050237">
    <property type="entry name" value="ATP-dep_AMP-bd_enzyme"/>
</dbReference>
<evidence type="ECO:0000313" key="4">
    <source>
        <dbReference type="Proteomes" id="UP000811255"/>
    </source>
</evidence>
<dbReference type="NCBIfam" id="TIGR03098">
    <property type="entry name" value="ligase_PEP_1"/>
    <property type="match status" value="1"/>
</dbReference>
<keyword evidence="3" id="KW-0436">Ligase</keyword>
<comment type="caution">
    <text evidence="3">The sequence shown here is derived from an EMBL/GenBank/DDBJ whole genome shotgun (WGS) entry which is preliminary data.</text>
</comment>
<evidence type="ECO:0000259" key="1">
    <source>
        <dbReference type="Pfam" id="PF00501"/>
    </source>
</evidence>
<dbReference type="Pfam" id="PF00501">
    <property type="entry name" value="AMP-binding"/>
    <property type="match status" value="1"/>
</dbReference>
<dbReference type="SUPFAM" id="SSF56801">
    <property type="entry name" value="Acetyl-CoA synthetase-like"/>
    <property type="match status" value="1"/>
</dbReference>
<accession>A0ABS5W349</accession>
<dbReference type="InterPro" id="IPR045851">
    <property type="entry name" value="AMP-bd_C_sf"/>
</dbReference>
<reference evidence="3 4" key="1">
    <citation type="submission" date="2021-05" db="EMBL/GenBank/DDBJ databases">
        <title>Croceibacterium sp. LX-88 genome sequence.</title>
        <authorList>
            <person name="Luo X."/>
        </authorList>
    </citation>
    <scope>NUCLEOTIDE SEQUENCE [LARGE SCALE GENOMIC DNA]</scope>
    <source>
        <strain evidence="3 4">LX-88</strain>
    </source>
</reference>
<proteinExistence type="predicted"/>
<keyword evidence="4" id="KW-1185">Reference proteome</keyword>
<gene>
    <name evidence="3" type="ORF">KK137_06125</name>
</gene>
<name>A0ABS5W349_9SPHN</name>
<sequence length="504" mass="54319">MNSAPDPKPRPLDHLTEFGQDEAAALVLRGAVLSWKDLRTRVGRMAAWLAERVPEKGARVATWAAKGELTCLMPLAAARAGLVHVPINPLLKRAQVAHILADSGAVLLLATSARLATLQDGDLANACDAIAEDAAFVAIDEFEGCLRPSQWDAEELAALLYTSGSTGRPKGVMLSHANMWLGAVSVAHYLELSADDVTLAVLPLSFDYGQNQLLSTWYEGGCVVPLDYLTPRDVIKACARHGVTTLAAVPPLWVQLVEQDWPIDAVTPMRRLTNSGGALTLDLVRALRGKFPGAKLFPMYGLTEAFRSTYLAPSLVDSHPTSMGKAIPFAEILVIGEEGDVTASNEEGELVHCGPLVAHGYWNDPARTAERFKPAPSASHYGGTAVWSGDRVTRDENGLLYFVGRRDAMIKSAGNRISPQEIEEAALTSGFVAEAVALGVPDERLGQAVHLVVRGTRDEEGLRASLRRDLPNFMQPQVIHWVETMPLNPNGKIDRATLQAELAA</sequence>
<evidence type="ECO:0000259" key="2">
    <source>
        <dbReference type="Pfam" id="PF13193"/>
    </source>
</evidence>
<organism evidence="3 4">
    <name type="scientific">Croceibacterium selenioxidans</name>
    <dbReference type="NCBI Taxonomy" id="2838833"/>
    <lineage>
        <taxon>Bacteria</taxon>
        <taxon>Pseudomonadati</taxon>
        <taxon>Pseudomonadota</taxon>
        <taxon>Alphaproteobacteria</taxon>
        <taxon>Sphingomonadales</taxon>
        <taxon>Erythrobacteraceae</taxon>
        <taxon>Croceibacterium</taxon>
    </lineage>
</organism>
<dbReference type="Gene3D" id="3.30.300.30">
    <property type="match status" value="1"/>
</dbReference>
<dbReference type="Gene3D" id="3.40.50.12780">
    <property type="entry name" value="N-terminal domain of ligase-like"/>
    <property type="match status" value="1"/>
</dbReference>
<dbReference type="EMBL" id="JAHFVK010000001">
    <property type="protein sequence ID" value="MBT2133906.1"/>
    <property type="molecule type" value="Genomic_DNA"/>
</dbReference>
<dbReference type="InterPro" id="IPR000873">
    <property type="entry name" value="AMP-dep_synth/lig_dom"/>
</dbReference>
<feature type="domain" description="AMP-binding enzyme C-terminal" evidence="2">
    <location>
        <begin position="421"/>
        <end position="492"/>
    </location>
</feature>
<protein>
    <submittedName>
        <fullName evidence="3">Acyl-CoA ligase (AMP-forming), exosortase A system-associated</fullName>
    </submittedName>
</protein>
<dbReference type="Pfam" id="PF13193">
    <property type="entry name" value="AMP-binding_C"/>
    <property type="match status" value="1"/>
</dbReference>
<dbReference type="PANTHER" id="PTHR43767">
    <property type="entry name" value="LONG-CHAIN-FATTY-ACID--COA LIGASE"/>
    <property type="match status" value="1"/>
</dbReference>
<dbReference type="InterPro" id="IPR017529">
    <property type="entry name" value="AcylCoA_ligase_PEP_1"/>
</dbReference>
<dbReference type="Proteomes" id="UP000811255">
    <property type="component" value="Unassembled WGS sequence"/>
</dbReference>
<dbReference type="RefSeq" id="WP_214535278.1">
    <property type="nucleotide sequence ID" value="NZ_JAHFVK010000001.1"/>
</dbReference>
<feature type="domain" description="AMP-dependent synthetase/ligase" evidence="1">
    <location>
        <begin position="22"/>
        <end position="362"/>
    </location>
</feature>
<evidence type="ECO:0000313" key="3">
    <source>
        <dbReference type="EMBL" id="MBT2133906.1"/>
    </source>
</evidence>
<dbReference type="GO" id="GO:0016874">
    <property type="term" value="F:ligase activity"/>
    <property type="evidence" value="ECO:0007669"/>
    <property type="project" value="UniProtKB-KW"/>
</dbReference>
<dbReference type="InterPro" id="IPR020845">
    <property type="entry name" value="AMP-binding_CS"/>
</dbReference>
<dbReference type="InterPro" id="IPR025110">
    <property type="entry name" value="AMP-bd_C"/>
</dbReference>
<dbReference type="PROSITE" id="PS00455">
    <property type="entry name" value="AMP_BINDING"/>
    <property type="match status" value="1"/>
</dbReference>
<dbReference type="InterPro" id="IPR042099">
    <property type="entry name" value="ANL_N_sf"/>
</dbReference>
<dbReference type="PANTHER" id="PTHR43767:SF10">
    <property type="entry name" value="SURFACTIN SYNTHASE SUBUNIT 1"/>
    <property type="match status" value="1"/>
</dbReference>